<feature type="compositionally biased region" description="Acidic residues" evidence="1">
    <location>
        <begin position="98"/>
        <end position="116"/>
    </location>
</feature>
<evidence type="ECO:0000313" key="2">
    <source>
        <dbReference type="EMBL" id="KAK9828113.1"/>
    </source>
</evidence>
<feature type="compositionally biased region" description="Low complexity" evidence="1">
    <location>
        <begin position="55"/>
        <end position="76"/>
    </location>
</feature>
<accession>A0AAW1R3L6</accession>
<evidence type="ECO:0000256" key="1">
    <source>
        <dbReference type="SAM" id="MobiDB-lite"/>
    </source>
</evidence>
<gene>
    <name evidence="2" type="ORF">WJX81_006020</name>
</gene>
<feature type="compositionally biased region" description="Basic and acidic residues" evidence="1">
    <location>
        <begin position="86"/>
        <end position="97"/>
    </location>
</feature>
<proteinExistence type="predicted"/>
<protein>
    <submittedName>
        <fullName evidence="2">Uncharacterized protein</fullName>
    </submittedName>
</protein>
<comment type="caution">
    <text evidence="2">The sequence shown here is derived from an EMBL/GenBank/DDBJ whole genome shotgun (WGS) entry which is preliminary data.</text>
</comment>
<dbReference type="AlphaFoldDB" id="A0AAW1R3L6"/>
<organism evidence="2 3">
    <name type="scientific">Elliptochloris bilobata</name>
    <dbReference type="NCBI Taxonomy" id="381761"/>
    <lineage>
        <taxon>Eukaryota</taxon>
        <taxon>Viridiplantae</taxon>
        <taxon>Chlorophyta</taxon>
        <taxon>core chlorophytes</taxon>
        <taxon>Trebouxiophyceae</taxon>
        <taxon>Trebouxiophyceae incertae sedis</taxon>
        <taxon>Elliptochloris clade</taxon>
        <taxon>Elliptochloris</taxon>
    </lineage>
</organism>
<dbReference type="EMBL" id="JALJOU010000052">
    <property type="protein sequence ID" value="KAK9828113.1"/>
    <property type="molecule type" value="Genomic_DNA"/>
</dbReference>
<dbReference type="Proteomes" id="UP001445335">
    <property type="component" value="Unassembled WGS sequence"/>
</dbReference>
<name>A0AAW1R3L6_9CHLO</name>
<reference evidence="2 3" key="1">
    <citation type="journal article" date="2024" name="Nat. Commun.">
        <title>Phylogenomics reveals the evolutionary origins of lichenization in chlorophyte algae.</title>
        <authorList>
            <person name="Puginier C."/>
            <person name="Libourel C."/>
            <person name="Otte J."/>
            <person name="Skaloud P."/>
            <person name="Haon M."/>
            <person name="Grisel S."/>
            <person name="Petersen M."/>
            <person name="Berrin J.G."/>
            <person name="Delaux P.M."/>
            <person name="Dal Grande F."/>
            <person name="Keller J."/>
        </authorList>
    </citation>
    <scope>NUCLEOTIDE SEQUENCE [LARGE SCALE GENOMIC DNA]</scope>
    <source>
        <strain evidence="2 3">SAG 245.80</strain>
    </source>
</reference>
<feature type="region of interest" description="Disordered" evidence="1">
    <location>
        <begin position="44"/>
        <end position="117"/>
    </location>
</feature>
<keyword evidence="3" id="KW-1185">Reference proteome</keyword>
<sequence length="255" mass="26851">MRRCLSTYNGCKWRGGVLRVEAARPAYHLRLVCEWAADAAAQQQERERAPASKQEAALATEAALARPPPELTLTLPNSRKVMKTAPAREEDVKAGSEERDDEGAEGDSAAAEETDADAGFQNVGYAEPHEVGSAESHEDAAQERGSILGDEMDVGAEGAAAGLQGMHGISAAEEGASPGGAEVEEGRGTADELENSLLAGLAALLPAGAAFCRPGAGRAAELARRGQREALVADYKRKRREALRRAAAGKRHKPF</sequence>
<evidence type="ECO:0000313" key="3">
    <source>
        <dbReference type="Proteomes" id="UP001445335"/>
    </source>
</evidence>